<evidence type="ECO:0000256" key="1">
    <source>
        <dbReference type="ARBA" id="ARBA00004370"/>
    </source>
</evidence>
<evidence type="ECO:0000256" key="4">
    <source>
        <dbReference type="ARBA" id="ARBA00023136"/>
    </source>
</evidence>
<dbReference type="GO" id="GO:0016491">
    <property type="term" value="F:oxidoreductase activity"/>
    <property type="evidence" value="ECO:0007669"/>
    <property type="project" value="InterPro"/>
</dbReference>
<dbReference type="PANTHER" id="PTHR11863">
    <property type="entry name" value="STEROL DESATURASE"/>
    <property type="match status" value="1"/>
</dbReference>
<sequence>MVSLVSLKWFFLINGSVLLVGTGQYYLLQYFENHLLALISMMFVKNYVSYTVINSATVGRDFITKGERKQKFEIGNFTKTSLIESASYYYASQIAYPTTSVPFDIIMLIPMSFLFELVFDFFHYWAHRGAHATSAFYRIVHSKHHEHSLVSAATTYNHNALDLLLTNFLPVVLATSIVPLSDYTTILVFWYKSIVEVAGHTGKDTSSSFIQCIWLPKALGIELYSRNHNLHHIKARYNFAKRFSIWDKLFGTYHQGTIHERPV</sequence>
<feature type="transmembrane region" description="Helical" evidence="5">
    <location>
        <begin position="105"/>
        <end position="126"/>
    </location>
</feature>
<feature type="domain" description="Fatty acid hydroxylase" evidence="6">
    <location>
        <begin position="114"/>
        <end position="252"/>
    </location>
</feature>
<evidence type="ECO:0000256" key="5">
    <source>
        <dbReference type="SAM" id="Phobius"/>
    </source>
</evidence>
<keyword evidence="3 5" id="KW-1133">Transmembrane helix</keyword>
<dbReference type="GO" id="GO:0005506">
    <property type="term" value="F:iron ion binding"/>
    <property type="evidence" value="ECO:0007669"/>
    <property type="project" value="InterPro"/>
</dbReference>
<evidence type="ECO:0000256" key="2">
    <source>
        <dbReference type="ARBA" id="ARBA00022692"/>
    </source>
</evidence>
<dbReference type="GO" id="GO:0016020">
    <property type="term" value="C:membrane"/>
    <property type="evidence" value="ECO:0007669"/>
    <property type="project" value="UniProtKB-SubCell"/>
</dbReference>
<evidence type="ECO:0000256" key="3">
    <source>
        <dbReference type="ARBA" id="ARBA00022989"/>
    </source>
</evidence>
<evidence type="ECO:0000313" key="7">
    <source>
        <dbReference type="EMBL" id="QHU22212.1"/>
    </source>
</evidence>
<feature type="transmembrane region" description="Helical" evidence="5">
    <location>
        <begin position="35"/>
        <end position="53"/>
    </location>
</feature>
<keyword evidence="2 5" id="KW-0812">Transmembrane</keyword>
<dbReference type="GO" id="GO:0008610">
    <property type="term" value="P:lipid biosynthetic process"/>
    <property type="evidence" value="ECO:0007669"/>
    <property type="project" value="InterPro"/>
</dbReference>
<evidence type="ECO:0000259" key="6">
    <source>
        <dbReference type="Pfam" id="PF04116"/>
    </source>
</evidence>
<comment type="subcellular location">
    <subcellularLocation>
        <location evidence="1">Membrane</location>
    </subcellularLocation>
</comment>
<dbReference type="InterPro" id="IPR050307">
    <property type="entry name" value="Sterol_Desaturase_Related"/>
</dbReference>
<reference evidence="7" key="1">
    <citation type="journal article" date="2020" name="Nature">
        <title>Giant virus diversity and host interactions through global metagenomics.</title>
        <authorList>
            <person name="Schulz F."/>
            <person name="Roux S."/>
            <person name="Paez-Espino D."/>
            <person name="Jungbluth S."/>
            <person name="Walsh D.A."/>
            <person name="Denef V.J."/>
            <person name="McMahon K.D."/>
            <person name="Konstantinidis K.T."/>
            <person name="Eloe-Fadrosh E.A."/>
            <person name="Kyrpides N.C."/>
            <person name="Woyke T."/>
        </authorList>
    </citation>
    <scope>NUCLEOTIDE SEQUENCE</scope>
    <source>
        <strain evidence="7">GVMAG-S-3300013286-35</strain>
    </source>
</reference>
<proteinExistence type="predicted"/>
<feature type="transmembrane region" description="Helical" evidence="5">
    <location>
        <begin position="6"/>
        <end position="28"/>
    </location>
</feature>
<dbReference type="AlphaFoldDB" id="A0A6C0KW53"/>
<organism evidence="7">
    <name type="scientific">viral metagenome</name>
    <dbReference type="NCBI Taxonomy" id="1070528"/>
    <lineage>
        <taxon>unclassified sequences</taxon>
        <taxon>metagenomes</taxon>
        <taxon>organismal metagenomes</taxon>
    </lineage>
</organism>
<dbReference type="EMBL" id="MN741001">
    <property type="protein sequence ID" value="QHU22212.1"/>
    <property type="molecule type" value="Genomic_DNA"/>
</dbReference>
<name>A0A6C0KW53_9ZZZZ</name>
<dbReference type="Pfam" id="PF04116">
    <property type="entry name" value="FA_hydroxylase"/>
    <property type="match status" value="1"/>
</dbReference>
<keyword evidence="4 5" id="KW-0472">Membrane</keyword>
<accession>A0A6C0KW53</accession>
<dbReference type="InterPro" id="IPR006694">
    <property type="entry name" value="Fatty_acid_hydroxylase"/>
</dbReference>
<protein>
    <recommendedName>
        <fullName evidence="6">Fatty acid hydroxylase domain-containing protein</fullName>
    </recommendedName>
</protein>